<reference evidence="6 7" key="1">
    <citation type="submission" date="2020-08" db="EMBL/GenBank/DDBJ databases">
        <title>Genomic Encyclopedia of Type Strains, Phase IV (KMG-IV): sequencing the most valuable type-strain genomes for metagenomic binning, comparative biology and taxonomic classification.</title>
        <authorList>
            <person name="Goeker M."/>
        </authorList>
    </citation>
    <scope>NUCLEOTIDE SEQUENCE [LARGE SCALE GENOMIC DNA]</scope>
    <source>
        <strain evidence="6 7">DSM 101730</strain>
    </source>
</reference>
<organism evidence="6 7">
    <name type="scientific">Amaricoccus macauensis</name>
    <dbReference type="NCBI Taxonomy" id="57001"/>
    <lineage>
        <taxon>Bacteria</taxon>
        <taxon>Pseudomonadati</taxon>
        <taxon>Pseudomonadota</taxon>
        <taxon>Alphaproteobacteria</taxon>
        <taxon>Rhodobacterales</taxon>
        <taxon>Paracoccaceae</taxon>
        <taxon>Amaricoccus</taxon>
    </lineage>
</organism>
<sequence>MLVLRILGWLAVLGLVAGAGFWVLTMPRGLSAETLAAMPPGDAARGESIFWVGGCASCHAAAGAKENDRLKLGGGRVLATEFGNFAPPNISPDPEHGIGNWTAADFANSMLKGIGPGGEHLYPAFPYASYTRMELGDVADLWAYMQTLPPIPETAAAQTDLRFPFNIRRGVGLWKLAFLDDSPAVTIADASPEVLRGQYLSEGPGHCGECHTPRNFAGAVDTSRWLAGAPNPEGKGRIPNITPGGPVGDWSLADMVYFYQTGFDPDFDAVGGSMVDVQENLAMLPDDDLHAIAAYLAAVPPQASAPAAR</sequence>
<name>A0A840SY21_9RHOB</name>
<evidence type="ECO:0000313" key="6">
    <source>
        <dbReference type="EMBL" id="MBB5223972.1"/>
    </source>
</evidence>
<accession>A0A840SY21</accession>
<comment type="caution">
    <text evidence="6">The sequence shown here is derived from an EMBL/GenBank/DDBJ whole genome shotgun (WGS) entry which is preliminary data.</text>
</comment>
<dbReference type="RefSeq" id="WP_184153989.1">
    <property type="nucleotide sequence ID" value="NZ_JACHFM010000005.1"/>
</dbReference>
<dbReference type="SUPFAM" id="SSF46626">
    <property type="entry name" value="Cytochrome c"/>
    <property type="match status" value="2"/>
</dbReference>
<evidence type="ECO:0000256" key="2">
    <source>
        <dbReference type="ARBA" id="ARBA00022723"/>
    </source>
</evidence>
<dbReference type="InterPro" id="IPR009056">
    <property type="entry name" value="Cyt_c-like_dom"/>
</dbReference>
<dbReference type="Proteomes" id="UP000549457">
    <property type="component" value="Unassembled WGS sequence"/>
</dbReference>
<feature type="domain" description="Cytochrome c" evidence="5">
    <location>
        <begin position="192"/>
        <end position="300"/>
    </location>
</feature>
<dbReference type="AlphaFoldDB" id="A0A840SY21"/>
<proteinExistence type="predicted"/>
<dbReference type="Pfam" id="PF00034">
    <property type="entry name" value="Cytochrom_C"/>
    <property type="match status" value="1"/>
</dbReference>
<keyword evidence="7" id="KW-1185">Reference proteome</keyword>
<dbReference type="InterPro" id="IPR051459">
    <property type="entry name" value="Cytochrome_c-type_DH"/>
</dbReference>
<dbReference type="GO" id="GO:0046872">
    <property type="term" value="F:metal ion binding"/>
    <property type="evidence" value="ECO:0007669"/>
    <property type="project" value="UniProtKB-KW"/>
</dbReference>
<dbReference type="GO" id="GO:0020037">
    <property type="term" value="F:heme binding"/>
    <property type="evidence" value="ECO:0007669"/>
    <property type="project" value="InterPro"/>
</dbReference>
<dbReference type="Gene3D" id="1.10.760.10">
    <property type="entry name" value="Cytochrome c-like domain"/>
    <property type="match status" value="1"/>
</dbReference>
<gene>
    <name evidence="6" type="ORF">HNP73_003933</name>
</gene>
<dbReference type="EMBL" id="JACHFM010000005">
    <property type="protein sequence ID" value="MBB5223972.1"/>
    <property type="molecule type" value="Genomic_DNA"/>
</dbReference>
<dbReference type="InterPro" id="IPR036909">
    <property type="entry name" value="Cyt_c-like_dom_sf"/>
</dbReference>
<dbReference type="PANTHER" id="PTHR35008">
    <property type="entry name" value="BLL4482 PROTEIN-RELATED"/>
    <property type="match status" value="1"/>
</dbReference>
<feature type="domain" description="Cytochrome c" evidence="5">
    <location>
        <begin position="41"/>
        <end position="149"/>
    </location>
</feature>
<evidence type="ECO:0000259" key="5">
    <source>
        <dbReference type="PROSITE" id="PS51007"/>
    </source>
</evidence>
<evidence type="ECO:0000313" key="7">
    <source>
        <dbReference type="Proteomes" id="UP000549457"/>
    </source>
</evidence>
<keyword evidence="3 4" id="KW-0408">Iron</keyword>
<evidence type="ECO:0000256" key="3">
    <source>
        <dbReference type="ARBA" id="ARBA00023004"/>
    </source>
</evidence>
<evidence type="ECO:0000256" key="1">
    <source>
        <dbReference type="ARBA" id="ARBA00022617"/>
    </source>
</evidence>
<evidence type="ECO:0000256" key="4">
    <source>
        <dbReference type="PROSITE-ProRule" id="PRU00433"/>
    </source>
</evidence>
<dbReference type="PANTHER" id="PTHR35008:SF8">
    <property type="entry name" value="ALCOHOL DEHYDROGENASE CYTOCHROME C SUBUNIT"/>
    <property type="match status" value="1"/>
</dbReference>
<keyword evidence="1 4" id="KW-0349">Heme</keyword>
<dbReference type="PROSITE" id="PS51007">
    <property type="entry name" value="CYTC"/>
    <property type="match status" value="2"/>
</dbReference>
<protein>
    <submittedName>
        <fullName evidence="6">Mono/diheme cytochrome c family protein</fullName>
    </submittedName>
</protein>
<dbReference type="GO" id="GO:0009055">
    <property type="term" value="F:electron transfer activity"/>
    <property type="evidence" value="ECO:0007669"/>
    <property type="project" value="InterPro"/>
</dbReference>
<keyword evidence="2 4" id="KW-0479">Metal-binding</keyword>